<comment type="caution">
    <text evidence="1">The sequence shown here is derived from an EMBL/GenBank/DDBJ whole genome shotgun (WGS) entry which is preliminary data.</text>
</comment>
<protein>
    <submittedName>
        <fullName evidence="1">Uncharacterized protein</fullName>
    </submittedName>
</protein>
<dbReference type="AlphaFoldDB" id="A0A919TSG3"/>
<sequence>MTTWLITGRAGGHVGLAAQGTGTPRHHGHPAKAARALITVVNSGKAPELLMLGTDAITAITSVLDTQRAEVETWRPVSAGTDFCG</sequence>
<keyword evidence="2" id="KW-1185">Reference proteome</keyword>
<evidence type="ECO:0000313" key="2">
    <source>
        <dbReference type="Proteomes" id="UP000623608"/>
    </source>
</evidence>
<reference evidence="1" key="1">
    <citation type="submission" date="2021-01" db="EMBL/GenBank/DDBJ databases">
        <title>Whole genome shotgun sequence of Actinoplanes tereljensis NBRC 105297.</title>
        <authorList>
            <person name="Komaki H."/>
            <person name="Tamura T."/>
        </authorList>
    </citation>
    <scope>NUCLEOTIDE SEQUENCE</scope>
    <source>
        <strain evidence="1">NBRC 105297</strain>
    </source>
</reference>
<accession>A0A919TSG3</accession>
<gene>
    <name evidence="1" type="ORF">Ate02nite_32560</name>
</gene>
<dbReference type="Proteomes" id="UP000623608">
    <property type="component" value="Unassembled WGS sequence"/>
</dbReference>
<dbReference type="EMBL" id="BOMY01000022">
    <property type="protein sequence ID" value="GIF20526.1"/>
    <property type="molecule type" value="Genomic_DNA"/>
</dbReference>
<organism evidence="1 2">
    <name type="scientific">Paractinoplanes tereljensis</name>
    <dbReference type="NCBI Taxonomy" id="571912"/>
    <lineage>
        <taxon>Bacteria</taxon>
        <taxon>Bacillati</taxon>
        <taxon>Actinomycetota</taxon>
        <taxon>Actinomycetes</taxon>
        <taxon>Micromonosporales</taxon>
        <taxon>Micromonosporaceae</taxon>
        <taxon>Paractinoplanes</taxon>
    </lineage>
</organism>
<name>A0A919TSG3_9ACTN</name>
<proteinExistence type="predicted"/>
<evidence type="ECO:0000313" key="1">
    <source>
        <dbReference type="EMBL" id="GIF20526.1"/>
    </source>
</evidence>